<accession>A0A4Z0GXK4</accession>
<gene>
    <name evidence="2" type="ORF">E4663_15335</name>
</gene>
<keyword evidence="1" id="KW-0472">Membrane</keyword>
<keyword evidence="1" id="KW-0812">Transmembrane</keyword>
<protein>
    <submittedName>
        <fullName evidence="2">DUF1189 domain-containing protein</fullName>
    </submittedName>
</protein>
<name>A0A4Z0GXK4_9BACI</name>
<dbReference type="Proteomes" id="UP000297982">
    <property type="component" value="Unassembled WGS sequence"/>
</dbReference>
<dbReference type="AlphaFoldDB" id="A0A4Z0GXK4"/>
<sequence length="159" mass="18067">MIDSLLNSFRLPKKEAMFRLNRKGITHTIGYLFLLLAVLFLPDMIGTIIRLESDLTEVSRGLYLAQVFVFYPLLIIFLIIVGVSIFAGAAMVMKNVMGRKLAYQQLWKMSAYASTIPLILSVLLKNLAVSDWISAVLFIGIFTFLIFRMIRIYPKAPTK</sequence>
<evidence type="ECO:0000256" key="1">
    <source>
        <dbReference type="SAM" id="Phobius"/>
    </source>
</evidence>
<feature type="transmembrane region" description="Helical" evidence="1">
    <location>
        <begin position="105"/>
        <end position="124"/>
    </location>
</feature>
<dbReference type="EMBL" id="SRJC01000004">
    <property type="protein sequence ID" value="TGB02002.1"/>
    <property type="molecule type" value="Genomic_DNA"/>
</dbReference>
<dbReference type="RefSeq" id="WP_135328276.1">
    <property type="nucleotide sequence ID" value="NZ_SRJC01000004.1"/>
</dbReference>
<evidence type="ECO:0000313" key="3">
    <source>
        <dbReference type="Proteomes" id="UP000297982"/>
    </source>
</evidence>
<organism evidence="2 3">
    <name type="scientific">Halobacillus salinus</name>
    <dbReference type="NCBI Taxonomy" id="192814"/>
    <lineage>
        <taxon>Bacteria</taxon>
        <taxon>Bacillati</taxon>
        <taxon>Bacillota</taxon>
        <taxon>Bacilli</taxon>
        <taxon>Bacillales</taxon>
        <taxon>Bacillaceae</taxon>
        <taxon>Halobacillus</taxon>
    </lineage>
</organism>
<comment type="caution">
    <text evidence="2">The sequence shown here is derived from an EMBL/GenBank/DDBJ whole genome shotgun (WGS) entry which is preliminary data.</text>
</comment>
<feature type="transmembrane region" description="Helical" evidence="1">
    <location>
        <begin position="130"/>
        <end position="150"/>
    </location>
</feature>
<feature type="transmembrane region" description="Helical" evidence="1">
    <location>
        <begin position="69"/>
        <end position="93"/>
    </location>
</feature>
<keyword evidence="3" id="KW-1185">Reference proteome</keyword>
<evidence type="ECO:0000313" key="2">
    <source>
        <dbReference type="EMBL" id="TGB02002.1"/>
    </source>
</evidence>
<dbReference type="InterPro" id="IPR009574">
    <property type="entry name" value="DUF1189"/>
</dbReference>
<dbReference type="STRING" id="192814.GCA_900166575_03852"/>
<feature type="transmembrane region" description="Helical" evidence="1">
    <location>
        <begin position="29"/>
        <end position="49"/>
    </location>
</feature>
<reference evidence="2 3" key="1">
    <citation type="journal article" date="2003" name="Int. J. Syst. Evol. Microbiol.">
        <title>Halobacillus salinus sp. nov., isolated from a salt lake on the coast of the East Sea in Korea.</title>
        <authorList>
            <person name="Yoon J.H."/>
            <person name="Kang K.H."/>
            <person name="Park Y.H."/>
        </authorList>
    </citation>
    <scope>NUCLEOTIDE SEQUENCE [LARGE SCALE GENOMIC DNA]</scope>
    <source>
        <strain evidence="2 3">HSL-3</strain>
    </source>
</reference>
<keyword evidence="1" id="KW-1133">Transmembrane helix</keyword>
<dbReference type="Pfam" id="PF06691">
    <property type="entry name" value="DUF1189"/>
    <property type="match status" value="1"/>
</dbReference>
<proteinExistence type="predicted"/>